<keyword evidence="3" id="KW-1185">Reference proteome</keyword>
<feature type="region of interest" description="Disordered" evidence="1">
    <location>
        <begin position="15"/>
        <end position="45"/>
    </location>
</feature>
<dbReference type="Proteomes" id="UP000191820">
    <property type="component" value="Chromosome"/>
</dbReference>
<proteinExistence type="predicted"/>
<sequence>MVLLSANLLACSHQAAMPESASQQQTAPKPTIQCGATPPPLNTQGIRNNLLNRGDITPEMTEAQQQAVINEYIAKRNDAYKKCHKGKSL</sequence>
<evidence type="ECO:0000313" key="3">
    <source>
        <dbReference type="Proteomes" id="UP000191820"/>
    </source>
</evidence>
<name>A0ABN4YLK4_9GAMM</name>
<evidence type="ECO:0000256" key="1">
    <source>
        <dbReference type="SAM" id="MobiDB-lite"/>
    </source>
</evidence>
<evidence type="ECO:0000313" key="2">
    <source>
        <dbReference type="EMBL" id="ARD24311.1"/>
    </source>
</evidence>
<protein>
    <recommendedName>
        <fullName evidence="4">Lipoprotein</fullName>
    </recommendedName>
</protein>
<gene>
    <name evidence="2" type="ORF">SJ2017_4083</name>
</gene>
<reference evidence="2 3" key="1">
    <citation type="submission" date="2017-03" db="EMBL/GenBank/DDBJ databases">
        <title>Genome sequencing of Shewanella japonica KCTC 22435.</title>
        <authorList>
            <person name="Kim K.M."/>
        </authorList>
    </citation>
    <scope>NUCLEOTIDE SEQUENCE [LARGE SCALE GENOMIC DNA]</scope>
    <source>
        <strain evidence="2 3">KCTC 22435</strain>
    </source>
</reference>
<organism evidence="2 3">
    <name type="scientific">Shewanella japonica</name>
    <dbReference type="NCBI Taxonomy" id="93973"/>
    <lineage>
        <taxon>Bacteria</taxon>
        <taxon>Pseudomonadati</taxon>
        <taxon>Pseudomonadota</taxon>
        <taxon>Gammaproteobacteria</taxon>
        <taxon>Alteromonadales</taxon>
        <taxon>Shewanellaceae</taxon>
        <taxon>Shewanella</taxon>
    </lineage>
</organism>
<evidence type="ECO:0008006" key="4">
    <source>
        <dbReference type="Google" id="ProtNLM"/>
    </source>
</evidence>
<dbReference type="EMBL" id="CP020472">
    <property type="protein sequence ID" value="ARD24311.1"/>
    <property type="molecule type" value="Genomic_DNA"/>
</dbReference>
<accession>A0ABN4YLK4</accession>